<organism evidence="5 6">
    <name type="scientific">Corynebacterium matruchotii ATCC 14266</name>
    <dbReference type="NCBI Taxonomy" id="553207"/>
    <lineage>
        <taxon>Bacteria</taxon>
        <taxon>Bacillati</taxon>
        <taxon>Actinomycetota</taxon>
        <taxon>Actinomycetes</taxon>
        <taxon>Mycobacteriales</taxon>
        <taxon>Corynebacteriaceae</taxon>
        <taxon>Corynebacterium</taxon>
    </lineage>
</organism>
<protein>
    <submittedName>
        <fullName evidence="5">Peptidyl-prolyl cis-trans isomerase, cyclophilin-type</fullName>
    </submittedName>
</protein>
<dbReference type="EMBL" id="ACSH02000005">
    <property type="protein sequence ID" value="EFM49231.1"/>
    <property type="molecule type" value="Genomic_DNA"/>
</dbReference>
<dbReference type="InterPro" id="IPR044666">
    <property type="entry name" value="Cyclophilin_A-like"/>
</dbReference>
<dbReference type="PROSITE" id="PS50072">
    <property type="entry name" value="CSA_PPIASE_2"/>
    <property type="match status" value="1"/>
</dbReference>
<dbReference type="PANTHER" id="PTHR45625:SF3">
    <property type="entry name" value="PEPTIDYL-PROLYL CIS-TRANS ISOMERASE B-RELATED"/>
    <property type="match status" value="1"/>
</dbReference>
<feature type="transmembrane region" description="Helical" evidence="3">
    <location>
        <begin position="30"/>
        <end position="51"/>
    </location>
</feature>
<proteinExistence type="predicted"/>
<evidence type="ECO:0000256" key="1">
    <source>
        <dbReference type="ARBA" id="ARBA00002388"/>
    </source>
</evidence>
<dbReference type="PANTHER" id="PTHR45625">
    <property type="entry name" value="PEPTIDYL-PROLYL CIS-TRANS ISOMERASE-RELATED"/>
    <property type="match status" value="1"/>
</dbReference>
<gene>
    <name evidence="5" type="ORF">HMPREF0299_6523</name>
</gene>
<feature type="domain" description="PPIase cyclophilin-type" evidence="4">
    <location>
        <begin position="128"/>
        <end position="282"/>
    </location>
</feature>
<dbReference type="Pfam" id="PF00160">
    <property type="entry name" value="Pro_isomerase"/>
    <property type="match status" value="1"/>
</dbReference>
<evidence type="ECO:0000313" key="6">
    <source>
        <dbReference type="Proteomes" id="UP000004218"/>
    </source>
</evidence>
<dbReference type="InterPro" id="IPR002130">
    <property type="entry name" value="Cyclophilin-type_PPIase_dom"/>
</dbReference>
<dbReference type="OrthoDB" id="5507614at2"/>
<dbReference type="SUPFAM" id="SSF50891">
    <property type="entry name" value="Cyclophilin-like"/>
    <property type="match status" value="1"/>
</dbReference>
<dbReference type="AlphaFoldDB" id="E0DF86"/>
<feature type="region of interest" description="Disordered" evidence="2">
    <location>
        <begin position="261"/>
        <end position="284"/>
    </location>
</feature>
<dbReference type="GeneID" id="84573995"/>
<keyword evidence="5" id="KW-0413">Isomerase</keyword>
<keyword evidence="3" id="KW-0472">Membrane</keyword>
<dbReference type="eggNOG" id="COG0652">
    <property type="taxonomic scope" value="Bacteria"/>
</dbReference>
<dbReference type="GO" id="GO:0003755">
    <property type="term" value="F:peptidyl-prolyl cis-trans isomerase activity"/>
    <property type="evidence" value="ECO:0007669"/>
    <property type="project" value="InterPro"/>
</dbReference>
<evidence type="ECO:0000256" key="3">
    <source>
        <dbReference type="SAM" id="Phobius"/>
    </source>
</evidence>
<dbReference type="Gene3D" id="2.40.100.10">
    <property type="entry name" value="Cyclophilin-like"/>
    <property type="match status" value="1"/>
</dbReference>
<keyword evidence="3" id="KW-0812">Transmembrane</keyword>
<dbReference type="Proteomes" id="UP000004218">
    <property type="component" value="Unassembled WGS sequence"/>
</dbReference>
<comment type="caution">
    <text evidence="5">The sequence shown here is derived from an EMBL/GenBank/DDBJ whole genome shotgun (WGS) entry which is preliminary data.</text>
</comment>
<reference evidence="5" key="1">
    <citation type="submission" date="2010-08" db="EMBL/GenBank/DDBJ databases">
        <authorList>
            <person name="Harkins D.M."/>
            <person name="Madupu R."/>
            <person name="Durkin A.S."/>
            <person name="Torralba M."/>
            <person name="Methe B."/>
            <person name="Sutton G.G."/>
            <person name="Nelson K.E."/>
        </authorList>
    </citation>
    <scope>NUCLEOTIDE SEQUENCE [LARGE SCALE GENOMIC DNA]</scope>
    <source>
        <strain evidence="5">ATCC 14266</strain>
    </source>
</reference>
<name>E0DF86_9CORY</name>
<evidence type="ECO:0000256" key="2">
    <source>
        <dbReference type="SAM" id="MobiDB-lite"/>
    </source>
</evidence>
<accession>E0DF86</accession>
<evidence type="ECO:0000313" key="5">
    <source>
        <dbReference type="EMBL" id="EFM49231.1"/>
    </source>
</evidence>
<feature type="region of interest" description="Disordered" evidence="2">
    <location>
        <begin position="1"/>
        <end position="23"/>
    </location>
</feature>
<dbReference type="STRING" id="553207.HMPREF0299_6523"/>
<sequence>MSDNNQRRKAAMQSLDKEIKSRDRAEKMKPLGVVTAAAVAIVVIVGGIIFATKYTGNEHKQDQAASQSTTAATPEVRPLTMKRAKALGDTVTCKYDKNGEAAKEVSLPKTEQVSAKGTAKVKLTTNEGEVDMELDRAASPCTVNAITHLAESGYYNNTVCHRLTTAGIKVLQCGDPTGTGSGGPGFKFADEYPVDEASGAAANQPVNYPRGSIAMANSGEGTNGSQFFLNWGESPLPPKYTYFGKVSDKGLEVLDKIAKNGVEGGQGDGKPAKEVKIESATVTG</sequence>
<dbReference type="RefSeq" id="WP_005526604.1">
    <property type="nucleotide sequence ID" value="NZ_ACSH02000005.1"/>
</dbReference>
<evidence type="ECO:0000259" key="4">
    <source>
        <dbReference type="PROSITE" id="PS50072"/>
    </source>
</evidence>
<keyword evidence="3" id="KW-1133">Transmembrane helix</keyword>
<dbReference type="CDD" id="cd00317">
    <property type="entry name" value="cyclophilin"/>
    <property type="match status" value="1"/>
</dbReference>
<comment type="function">
    <text evidence="1">PPIases accelerate the folding of proteins. It catalyzes the cis-trans isomerization of proline imidic peptide bonds in oligopeptides.</text>
</comment>
<dbReference type="InterPro" id="IPR029000">
    <property type="entry name" value="Cyclophilin-like_dom_sf"/>
</dbReference>
<keyword evidence="6" id="KW-1185">Reference proteome</keyword>